<reference evidence="10 11" key="1">
    <citation type="submission" date="2021-06" db="EMBL/GenBank/DDBJ databases">
        <authorList>
            <person name="Sun Q."/>
            <person name="Li D."/>
        </authorList>
    </citation>
    <scope>NUCLEOTIDE SEQUENCE [LARGE SCALE GENOMIC DNA]</scope>
    <source>
        <strain evidence="10 11">MSJ-40</strain>
    </source>
</reference>
<protein>
    <recommendedName>
        <fullName evidence="8">Phosphate transport system permease protein</fullName>
    </recommendedName>
</protein>
<organism evidence="10 11">
    <name type="scientific">Tissierella simiarum</name>
    <dbReference type="NCBI Taxonomy" id="2841534"/>
    <lineage>
        <taxon>Bacteria</taxon>
        <taxon>Bacillati</taxon>
        <taxon>Bacillota</taxon>
        <taxon>Tissierellia</taxon>
        <taxon>Tissierellales</taxon>
        <taxon>Tissierellaceae</taxon>
        <taxon>Tissierella</taxon>
    </lineage>
</organism>
<feature type="transmembrane region" description="Helical" evidence="7">
    <location>
        <begin position="63"/>
        <end position="96"/>
    </location>
</feature>
<evidence type="ECO:0000256" key="5">
    <source>
        <dbReference type="ARBA" id="ARBA00022989"/>
    </source>
</evidence>
<feature type="transmembrane region" description="Helical" evidence="7">
    <location>
        <begin position="257"/>
        <end position="281"/>
    </location>
</feature>
<evidence type="ECO:0000256" key="4">
    <source>
        <dbReference type="ARBA" id="ARBA00022692"/>
    </source>
</evidence>
<evidence type="ECO:0000256" key="8">
    <source>
        <dbReference type="RuleBase" id="RU363054"/>
    </source>
</evidence>
<dbReference type="Proteomes" id="UP000749471">
    <property type="component" value="Unassembled WGS sequence"/>
</dbReference>
<accession>A0ABS6E8N8</accession>
<gene>
    <name evidence="10" type="primary">pstC</name>
    <name evidence="10" type="ORF">KQI42_12915</name>
</gene>
<dbReference type="RefSeq" id="WP_216520404.1">
    <property type="nucleotide sequence ID" value="NZ_JAHLPM010000010.1"/>
</dbReference>
<comment type="caution">
    <text evidence="10">The sequence shown here is derived from an EMBL/GenBank/DDBJ whole genome shotgun (WGS) entry which is preliminary data.</text>
</comment>
<comment type="subcellular location">
    <subcellularLocation>
        <location evidence="1 7">Cell membrane</location>
        <topology evidence="1 7">Multi-pass membrane protein</topology>
    </subcellularLocation>
</comment>
<name>A0ABS6E8N8_9FIRM</name>
<dbReference type="Pfam" id="PF00528">
    <property type="entry name" value="BPD_transp_1"/>
    <property type="match status" value="1"/>
</dbReference>
<feature type="transmembrane region" description="Helical" evidence="7">
    <location>
        <begin position="108"/>
        <end position="132"/>
    </location>
</feature>
<dbReference type="PANTHER" id="PTHR30425:SF1">
    <property type="entry name" value="PHOSPHATE TRANSPORT SYSTEM PERMEASE PROTEIN PSTC"/>
    <property type="match status" value="1"/>
</dbReference>
<dbReference type="PANTHER" id="PTHR30425">
    <property type="entry name" value="PHOSPHATE TRANSPORT SYSTEM PERMEASE PROTEIN PST"/>
    <property type="match status" value="1"/>
</dbReference>
<evidence type="ECO:0000256" key="1">
    <source>
        <dbReference type="ARBA" id="ARBA00004651"/>
    </source>
</evidence>
<evidence type="ECO:0000256" key="6">
    <source>
        <dbReference type="ARBA" id="ARBA00023136"/>
    </source>
</evidence>
<dbReference type="NCBIfam" id="TIGR02138">
    <property type="entry name" value="phosphate_pstC"/>
    <property type="match status" value="1"/>
</dbReference>
<dbReference type="InterPro" id="IPR000515">
    <property type="entry name" value="MetI-like"/>
</dbReference>
<keyword evidence="4 7" id="KW-0812">Transmembrane</keyword>
<feature type="transmembrane region" description="Helical" evidence="7">
    <location>
        <begin position="12"/>
        <end position="32"/>
    </location>
</feature>
<feature type="domain" description="ABC transmembrane type-1" evidence="9">
    <location>
        <begin position="68"/>
        <end position="278"/>
    </location>
</feature>
<keyword evidence="2 7" id="KW-0813">Transport</keyword>
<evidence type="ECO:0000313" key="11">
    <source>
        <dbReference type="Proteomes" id="UP000749471"/>
    </source>
</evidence>
<evidence type="ECO:0000256" key="2">
    <source>
        <dbReference type="ARBA" id="ARBA00022448"/>
    </source>
</evidence>
<keyword evidence="8" id="KW-0592">Phosphate transport</keyword>
<dbReference type="EMBL" id="JAHLPM010000010">
    <property type="protein sequence ID" value="MBU5438921.1"/>
    <property type="molecule type" value="Genomic_DNA"/>
</dbReference>
<dbReference type="InterPro" id="IPR011864">
    <property type="entry name" value="Phosphate_PstC"/>
</dbReference>
<evidence type="ECO:0000259" key="9">
    <source>
        <dbReference type="PROSITE" id="PS50928"/>
    </source>
</evidence>
<keyword evidence="6 7" id="KW-0472">Membrane</keyword>
<dbReference type="InterPro" id="IPR051124">
    <property type="entry name" value="Phosphate_Transport_Permease"/>
</dbReference>
<feature type="transmembrane region" description="Helical" evidence="7">
    <location>
        <begin position="200"/>
        <end position="223"/>
    </location>
</feature>
<sequence>MKNIGEKIFSTVIKLLTLFSLLILIFIVIFIFKESFIFFREVPILKFITGRTWNPLGDPNKLSIFPIILGTIYVSLIGILIALPIGVGSAIVLSNYTGERFKRYVRGIIDILAGIPSVVYGFIGLLVLVKFFEVRFSFPSGESVLAGGILISIMILPYIISTCSESMEKVYKEYYQYSSALGVSKSYMIRKIVIPESRRAILAGVVLALGRGMGETMAVMMVIGNAPIMPKLLKKCQTIPSLIALEMGMAEVGSLHYHGLFASGFILMIILLLINIILYFIRKSIDV</sequence>
<feature type="transmembrane region" description="Helical" evidence="7">
    <location>
        <begin position="144"/>
        <end position="163"/>
    </location>
</feature>
<proteinExistence type="inferred from homology"/>
<evidence type="ECO:0000256" key="7">
    <source>
        <dbReference type="RuleBase" id="RU363032"/>
    </source>
</evidence>
<evidence type="ECO:0000256" key="3">
    <source>
        <dbReference type="ARBA" id="ARBA00022475"/>
    </source>
</evidence>
<evidence type="ECO:0000313" key="10">
    <source>
        <dbReference type="EMBL" id="MBU5438921.1"/>
    </source>
</evidence>
<keyword evidence="11" id="KW-1185">Reference proteome</keyword>
<dbReference type="CDD" id="cd06261">
    <property type="entry name" value="TM_PBP2"/>
    <property type="match status" value="1"/>
</dbReference>
<dbReference type="PROSITE" id="PS50928">
    <property type="entry name" value="ABC_TM1"/>
    <property type="match status" value="1"/>
</dbReference>
<keyword evidence="3 8" id="KW-1003">Cell membrane</keyword>
<comment type="function">
    <text evidence="8">Part of the binding-protein-dependent transport system for phosphate; probably responsible for the translocation of the substrate across the membrane.</text>
</comment>
<comment type="similarity">
    <text evidence="8">Belongs to the binding-protein-dependent transport system permease family. CysTW subfamily.</text>
</comment>
<keyword evidence="5 7" id="KW-1133">Transmembrane helix</keyword>